<evidence type="ECO:0000313" key="8">
    <source>
        <dbReference type="Proteomes" id="UP000472372"/>
    </source>
</evidence>
<dbReference type="Pfam" id="PF09749">
    <property type="entry name" value="HVSL"/>
    <property type="match status" value="1"/>
</dbReference>
<name>A0A6S6VQX5_9PLEO</name>
<feature type="compositionally biased region" description="Low complexity" evidence="6">
    <location>
        <begin position="26"/>
        <end position="38"/>
    </location>
</feature>
<feature type="compositionally biased region" description="Basic and acidic residues" evidence="6">
    <location>
        <begin position="247"/>
        <end position="260"/>
    </location>
</feature>
<comment type="function">
    <text evidence="5">Phosphodiesterase responsible for the U6 snRNA 3' end processing. Acts as an exoribonuclease (RNase) responsible for trimming the poly(U) tract of the last nucleotides in the pre-U6 snRNA molecule, leading to the formation of mature U6 snRNA.</text>
</comment>
<keyword evidence="1 5" id="KW-0540">Nuclease</keyword>
<dbReference type="Proteomes" id="UP000472372">
    <property type="component" value="Chromosome 1"/>
</dbReference>
<evidence type="ECO:0000256" key="1">
    <source>
        <dbReference type="ARBA" id="ARBA00022722"/>
    </source>
</evidence>
<keyword evidence="3" id="KW-0456">Lyase</keyword>
<sequence>MPPTMSLVDYPDSGSDDGGGGGGGVDSNSAPAAQSAQALKRKHSHSANAIAVLPPLPSAFHDLYASNARISTSDNPSLHGGRKRAVPHIEGNWPSHVYLEWIPAQSESDALHRLIQHVRHSLELQNAKRLKKLAIPDIVPSLQSELGAPLPLHVSLSRTLQIKTEDREAFLETLRLSLRRSTVCTFSFGFRNLKWVPNFERNRWFLVLSIERPANDELNHLLHACNEAARSSGHPGLYTGTEGDGPMEDHESNDSLKRRKVDKNEPRRLDFSKYFHVTIAWNLEEPDTEWTKLVEQLDTTTFIQSPEAEFDTVKVRIGSAVHNIALSTRRLGLSKGIGLGL</sequence>
<feature type="region of interest" description="Disordered" evidence="6">
    <location>
        <begin position="232"/>
        <end position="260"/>
    </location>
</feature>
<dbReference type="InterPro" id="IPR027521">
    <property type="entry name" value="Usb1"/>
</dbReference>
<dbReference type="EC" id="3.1.4.-" evidence="5"/>
<organism evidence="7 8">
    <name type="scientific">Pyrenophora teres f. teres</name>
    <dbReference type="NCBI Taxonomy" id="97479"/>
    <lineage>
        <taxon>Eukaryota</taxon>
        <taxon>Fungi</taxon>
        <taxon>Dikarya</taxon>
        <taxon>Ascomycota</taxon>
        <taxon>Pezizomycotina</taxon>
        <taxon>Dothideomycetes</taxon>
        <taxon>Pleosporomycetidae</taxon>
        <taxon>Pleosporales</taxon>
        <taxon>Pleosporineae</taxon>
        <taxon>Pleosporaceae</taxon>
        <taxon>Pyrenophora</taxon>
    </lineage>
</organism>
<keyword evidence="4 5" id="KW-0539">Nucleus</keyword>
<evidence type="ECO:0000313" key="7">
    <source>
        <dbReference type="EMBL" id="CAE7000956.1"/>
    </source>
</evidence>
<evidence type="ECO:0000256" key="6">
    <source>
        <dbReference type="SAM" id="MobiDB-lite"/>
    </source>
</evidence>
<dbReference type="EMBL" id="HG992977">
    <property type="protein sequence ID" value="CAE7000956.1"/>
    <property type="molecule type" value="Genomic_DNA"/>
</dbReference>
<protein>
    <recommendedName>
        <fullName evidence="5">U6 snRNA phosphodiesterase</fullName>
        <ecNumber evidence="5">3.1.4.-</ecNumber>
    </recommendedName>
</protein>
<dbReference type="PANTHER" id="PTHR13522">
    <property type="entry name" value="U6 SNRNA PHOSPHODIESTERASE 1"/>
    <property type="match status" value="1"/>
</dbReference>
<dbReference type="PANTHER" id="PTHR13522:SF3">
    <property type="entry name" value="U6 SNRNA PHOSPHODIESTERASE 1"/>
    <property type="match status" value="1"/>
</dbReference>
<gene>
    <name evidence="5" type="primary">USB1</name>
    <name evidence="7" type="ORF">PTTW11_01169</name>
</gene>
<evidence type="ECO:0000256" key="3">
    <source>
        <dbReference type="ARBA" id="ARBA00023239"/>
    </source>
</evidence>
<accession>A0A6S6VQX5</accession>
<comment type="similarity">
    <text evidence="5">Belongs to the 2H phosphoesterase superfamily. USB1 family.</text>
</comment>
<dbReference type="GO" id="GO:0034477">
    <property type="term" value="P:U6 snRNA 3'-end processing"/>
    <property type="evidence" value="ECO:0007669"/>
    <property type="project" value="UniProtKB-UniRule"/>
</dbReference>
<dbReference type="GO" id="GO:0005634">
    <property type="term" value="C:nucleus"/>
    <property type="evidence" value="ECO:0007669"/>
    <property type="project" value="UniProtKB-SubCell"/>
</dbReference>
<evidence type="ECO:0000256" key="5">
    <source>
        <dbReference type="HAMAP-Rule" id="MF_03040"/>
    </source>
</evidence>
<feature type="active site" description="Proton donor/acceptor" evidence="5">
    <location>
        <position position="276"/>
    </location>
</feature>
<dbReference type="AlphaFoldDB" id="A0A6S6VQX5"/>
<evidence type="ECO:0000256" key="2">
    <source>
        <dbReference type="ARBA" id="ARBA00022801"/>
    </source>
</evidence>
<feature type="active site" description="Proton donor/acceptor" evidence="5">
    <location>
        <position position="153"/>
    </location>
</feature>
<reference evidence="7" key="1">
    <citation type="submission" date="2021-02" db="EMBL/GenBank/DDBJ databases">
        <authorList>
            <person name="Syme A R."/>
            <person name="Syme A R."/>
            <person name="Moolhuijzen P."/>
        </authorList>
    </citation>
    <scope>NUCLEOTIDE SEQUENCE</scope>
    <source>
        <strain evidence="7">W1-1</strain>
    </source>
</reference>
<keyword evidence="2 5" id="KW-0378">Hydrolase</keyword>
<feature type="region of interest" description="Disordered" evidence="6">
    <location>
        <begin position="1"/>
        <end position="41"/>
    </location>
</feature>
<dbReference type="HAMAP" id="MF_03040">
    <property type="entry name" value="USB1"/>
    <property type="match status" value="1"/>
</dbReference>
<dbReference type="Gene3D" id="3.90.1140.10">
    <property type="entry name" value="Cyclic phosphodiesterase"/>
    <property type="match status" value="1"/>
</dbReference>
<dbReference type="GO" id="GO:1990838">
    <property type="term" value="F:poly(U)-specific exoribonuclease activity, producing 3' uridine cyclic phosphate ends"/>
    <property type="evidence" value="ECO:0007669"/>
    <property type="project" value="UniProtKB-UniRule"/>
</dbReference>
<feature type="compositionally biased region" description="Gly residues" evidence="6">
    <location>
        <begin position="16"/>
        <end position="25"/>
    </location>
</feature>
<dbReference type="GO" id="GO:0016829">
    <property type="term" value="F:lyase activity"/>
    <property type="evidence" value="ECO:0007669"/>
    <property type="project" value="UniProtKB-KW"/>
</dbReference>
<proteinExistence type="inferred from homology"/>
<evidence type="ECO:0000256" key="4">
    <source>
        <dbReference type="ARBA" id="ARBA00023242"/>
    </source>
</evidence>
<comment type="subcellular location">
    <subcellularLocation>
        <location evidence="5">Nucleus</location>
    </subcellularLocation>
</comment>